<name>A0A254UEK5_ASPNG</name>
<dbReference type="AlphaFoldDB" id="A0A254UEK5"/>
<dbReference type="Proteomes" id="UP000197666">
    <property type="component" value="Unassembled WGS sequence"/>
</dbReference>
<evidence type="ECO:0000313" key="1">
    <source>
        <dbReference type="EMBL" id="TPR04399.1"/>
    </source>
</evidence>
<sequence length="284" mass="33008">MTSSNSIQTVLSVRCILERILHDLDMRTLLTSAPRVNRFWNFLIRDSRPIQEALFFQPFKSRSHESTIRLLNPLLAEAFPGIFERNSIVFPEHTESKLTFDTLDMVKDPNRTEVYMREDASWRYMLVQQPPARKFGIVNHCGDDTGFCERCEIQGRKVSETGPEFPDDGLRMEMLFEILVFHSDFYGVMDFATVYWWGDRAGSWVRECMEGMGICNASAAPDLILYAPLFIPGPRHLIRNIEGKGQTPALDYLRSFYWDNGIQPNLNVRNGWETIVKRRSRWVV</sequence>
<dbReference type="SUPFAM" id="SSF81383">
    <property type="entry name" value="F-box domain"/>
    <property type="match status" value="1"/>
</dbReference>
<reference evidence="2" key="1">
    <citation type="submission" date="2018-10" db="EMBL/GenBank/DDBJ databases">
        <title>FDA dAtabase for Regulatory Grade micrObial Sequences (FDA-ARGOS): Supporting development and validation of Infectious Disease Dx tests.</title>
        <authorList>
            <person name="Kerrigan L."/>
            <person name="Tallon L."/>
            <person name="Sadzewicz L."/>
            <person name="Sengamalay N."/>
            <person name="Ott S."/>
            <person name="Godinez A."/>
            <person name="Nagaraj S."/>
            <person name="Vavikolanu K."/>
            <person name="Nadendla S."/>
            <person name="George J."/>
            <person name="Sichtig H."/>
        </authorList>
    </citation>
    <scope>NUCLEOTIDE SEQUENCE [LARGE SCALE GENOMIC DNA]</scope>
    <source>
        <strain evidence="2">FDAARGOS_311</strain>
    </source>
</reference>
<comment type="caution">
    <text evidence="1">The sequence shown here is derived from an EMBL/GenBank/DDBJ whole genome shotgun (WGS) entry which is preliminary data.</text>
</comment>
<dbReference type="VEuPathDB" id="FungiDB:M747DRAFT_374143"/>
<dbReference type="VEuPathDB" id="FungiDB:ATCC64974_88590"/>
<gene>
    <name evidence="1" type="ORF">CAN33_0029540</name>
</gene>
<evidence type="ECO:0000313" key="2">
    <source>
        <dbReference type="Proteomes" id="UP000197666"/>
    </source>
</evidence>
<dbReference type="EMBL" id="NKJJ02000002">
    <property type="protein sequence ID" value="TPR04399.1"/>
    <property type="molecule type" value="Genomic_DNA"/>
</dbReference>
<proteinExistence type="predicted"/>
<dbReference type="VEuPathDB" id="FungiDB:ASPNIDRAFT2_1178212"/>
<protein>
    <recommendedName>
        <fullName evidence="3">F-box domain-containing protein</fullName>
    </recommendedName>
</protein>
<evidence type="ECO:0008006" key="3">
    <source>
        <dbReference type="Google" id="ProtNLM"/>
    </source>
</evidence>
<accession>A0A254UEK5</accession>
<dbReference type="InterPro" id="IPR036047">
    <property type="entry name" value="F-box-like_dom_sf"/>
</dbReference>
<organism evidence="1 2">
    <name type="scientific">Aspergillus niger</name>
    <dbReference type="NCBI Taxonomy" id="5061"/>
    <lineage>
        <taxon>Eukaryota</taxon>
        <taxon>Fungi</taxon>
        <taxon>Dikarya</taxon>
        <taxon>Ascomycota</taxon>
        <taxon>Pezizomycotina</taxon>
        <taxon>Eurotiomycetes</taxon>
        <taxon>Eurotiomycetidae</taxon>
        <taxon>Eurotiales</taxon>
        <taxon>Aspergillaceae</taxon>
        <taxon>Aspergillus</taxon>
        <taxon>Aspergillus subgen. Circumdati</taxon>
    </lineage>
</organism>